<sequence length="77" mass="8631">MSNSIFVTGVAVSCAYLLFRFIEMRFILKENKPLKVLARDTLLVYLSVILGNFVMSQVGGLDISKSVPQVFTNNPEF</sequence>
<protein>
    <submittedName>
        <fullName evidence="2">Uncharacterized protein</fullName>
    </submittedName>
</protein>
<dbReference type="AlphaFoldDB" id="A0A6C0JEW6"/>
<keyword evidence="1" id="KW-0472">Membrane</keyword>
<feature type="transmembrane region" description="Helical" evidence="1">
    <location>
        <begin position="6"/>
        <end position="22"/>
    </location>
</feature>
<evidence type="ECO:0000256" key="1">
    <source>
        <dbReference type="SAM" id="Phobius"/>
    </source>
</evidence>
<feature type="transmembrane region" description="Helical" evidence="1">
    <location>
        <begin position="42"/>
        <end position="61"/>
    </location>
</feature>
<name>A0A6C0JEW6_9ZZZZ</name>
<dbReference type="EMBL" id="MN740355">
    <property type="protein sequence ID" value="QHU02184.1"/>
    <property type="molecule type" value="Genomic_DNA"/>
</dbReference>
<reference evidence="2" key="1">
    <citation type="journal article" date="2020" name="Nature">
        <title>Giant virus diversity and host interactions through global metagenomics.</title>
        <authorList>
            <person name="Schulz F."/>
            <person name="Roux S."/>
            <person name="Paez-Espino D."/>
            <person name="Jungbluth S."/>
            <person name="Walsh D.A."/>
            <person name="Denef V.J."/>
            <person name="McMahon K.D."/>
            <person name="Konstantinidis K.T."/>
            <person name="Eloe-Fadrosh E.A."/>
            <person name="Kyrpides N.C."/>
            <person name="Woyke T."/>
        </authorList>
    </citation>
    <scope>NUCLEOTIDE SEQUENCE</scope>
    <source>
        <strain evidence="2">GVMAG-M-3300025880-75</strain>
    </source>
</reference>
<evidence type="ECO:0000313" key="2">
    <source>
        <dbReference type="EMBL" id="QHU02184.1"/>
    </source>
</evidence>
<proteinExistence type="predicted"/>
<accession>A0A6C0JEW6</accession>
<keyword evidence="1" id="KW-0812">Transmembrane</keyword>
<keyword evidence="1" id="KW-1133">Transmembrane helix</keyword>
<organism evidence="2">
    <name type="scientific">viral metagenome</name>
    <dbReference type="NCBI Taxonomy" id="1070528"/>
    <lineage>
        <taxon>unclassified sequences</taxon>
        <taxon>metagenomes</taxon>
        <taxon>organismal metagenomes</taxon>
    </lineage>
</organism>